<dbReference type="InterPro" id="IPR010664">
    <property type="entry name" value="LipoPS_assembly_LptC-rel"/>
</dbReference>
<protein>
    <recommendedName>
        <fullName evidence="5">LPS export ABC transporter periplasmic protein LptC</fullName>
    </recommendedName>
</protein>
<feature type="region of interest" description="Disordered" evidence="1">
    <location>
        <begin position="1"/>
        <end position="38"/>
    </location>
</feature>
<dbReference type="Proteomes" id="UP000292781">
    <property type="component" value="Unassembled WGS sequence"/>
</dbReference>
<dbReference type="Pfam" id="PF06835">
    <property type="entry name" value="LptC"/>
    <property type="match status" value="1"/>
</dbReference>
<keyword evidence="2" id="KW-0472">Membrane</keyword>
<dbReference type="RefSeq" id="WP_131304861.1">
    <property type="nucleotide sequence ID" value="NZ_SJFN01000001.1"/>
</dbReference>
<evidence type="ECO:0000256" key="1">
    <source>
        <dbReference type="SAM" id="MobiDB-lite"/>
    </source>
</evidence>
<feature type="compositionally biased region" description="Gly residues" evidence="1">
    <location>
        <begin position="1"/>
        <end position="16"/>
    </location>
</feature>
<dbReference type="Gene3D" id="2.60.450.10">
    <property type="entry name" value="Lipopolysaccharide (LPS) transport protein A like domain"/>
    <property type="match status" value="1"/>
</dbReference>
<evidence type="ECO:0000256" key="2">
    <source>
        <dbReference type="SAM" id="Phobius"/>
    </source>
</evidence>
<evidence type="ECO:0000313" key="3">
    <source>
        <dbReference type="EMBL" id="TBW41264.1"/>
    </source>
</evidence>
<dbReference type="AlphaFoldDB" id="A0A4Q9VYN7"/>
<organism evidence="3 4">
    <name type="scientific">Siculibacillus lacustris</name>
    <dbReference type="NCBI Taxonomy" id="1549641"/>
    <lineage>
        <taxon>Bacteria</taxon>
        <taxon>Pseudomonadati</taxon>
        <taxon>Pseudomonadota</taxon>
        <taxon>Alphaproteobacteria</taxon>
        <taxon>Hyphomicrobiales</taxon>
        <taxon>Ancalomicrobiaceae</taxon>
        <taxon>Siculibacillus</taxon>
    </lineage>
</organism>
<feature type="transmembrane region" description="Helical" evidence="2">
    <location>
        <begin position="48"/>
        <end position="67"/>
    </location>
</feature>
<accession>A0A4Q9VYN7</accession>
<keyword evidence="2" id="KW-0812">Transmembrane</keyword>
<evidence type="ECO:0000313" key="4">
    <source>
        <dbReference type="Proteomes" id="UP000292781"/>
    </source>
</evidence>
<comment type="caution">
    <text evidence="3">The sequence shown here is derived from an EMBL/GenBank/DDBJ whole genome shotgun (WGS) entry which is preliminary data.</text>
</comment>
<sequence length="240" mass="25327">MAETGEIGGRAVGGSGAVPPRVPPPAPDRDALRSAADRHSRRVRRLKVAIPVIGVAVVVAIAGVTWVRSHLMAGLGVRQVLFSKDGLTMVEPRLTGRAGDRRYDVTAAKAFQDVRNPKVIALEGVDGHLEMADGTWAKIESTAGRYDGTRETLDLDGDVTVVTSAGWRATTAVAHVDLVSGKIDAERDVRITGRAAQIDSDALQASEEGRHLVFTGNVRMTVQPQADAEAPPGPPAPAPR</sequence>
<feature type="compositionally biased region" description="Basic and acidic residues" evidence="1">
    <location>
        <begin position="27"/>
        <end position="38"/>
    </location>
</feature>
<dbReference type="OrthoDB" id="7873824at2"/>
<keyword evidence="4" id="KW-1185">Reference proteome</keyword>
<evidence type="ECO:0008006" key="5">
    <source>
        <dbReference type="Google" id="ProtNLM"/>
    </source>
</evidence>
<proteinExistence type="predicted"/>
<name>A0A4Q9VYN7_9HYPH</name>
<gene>
    <name evidence="3" type="ORF">EYW49_00620</name>
</gene>
<reference evidence="3 4" key="1">
    <citation type="submission" date="2019-02" db="EMBL/GenBank/DDBJ databases">
        <title>Siculibacillus lacustris gen. nov., sp. nov., a new rosette-forming bacterium isolated from a freshwater crater lake (Lake St. Ana, Romania).</title>
        <authorList>
            <person name="Felfoldi T."/>
            <person name="Marton Z."/>
            <person name="Szabo A."/>
            <person name="Mentes A."/>
            <person name="Boka K."/>
            <person name="Marialigeti K."/>
            <person name="Mathe I."/>
            <person name="Koncz M."/>
            <person name="Schumann P."/>
            <person name="Toth E."/>
        </authorList>
    </citation>
    <scope>NUCLEOTIDE SEQUENCE [LARGE SCALE GENOMIC DNA]</scope>
    <source>
        <strain evidence="3 4">SA-279</strain>
    </source>
</reference>
<dbReference type="EMBL" id="SJFN01000001">
    <property type="protein sequence ID" value="TBW41264.1"/>
    <property type="molecule type" value="Genomic_DNA"/>
</dbReference>
<keyword evidence="2" id="KW-1133">Transmembrane helix</keyword>